<gene>
    <name evidence="2" type="ORF">HBO13_19175</name>
    <name evidence="3" type="ORF">HBO30_17420</name>
</gene>
<dbReference type="AlphaFoldDB" id="A0A7Y1M4A4"/>
<evidence type="ECO:0000313" key="5">
    <source>
        <dbReference type="Proteomes" id="UP000586252"/>
    </source>
</evidence>
<reference evidence="4 5" key="1">
    <citation type="journal article" date="2020" name="Front. Microbiol.">
        <title>Genetic Organization of the aprX-lipA2 Operon Affects the Proteolytic Potential of Pseudomonas Species in Milk.</title>
        <authorList>
            <person name="Maier C."/>
            <person name="Huptas C."/>
            <person name="von Neubeck M."/>
            <person name="Scherer S."/>
            <person name="Wenning M."/>
            <person name="Lucking G."/>
        </authorList>
    </citation>
    <scope>NUCLEOTIDE SEQUENCE [LARGE SCALE GENOMIC DNA]</scope>
    <source>
        <strain evidence="3 5">WS 5404</strain>
        <strain evidence="2 4">WS 5405</strain>
    </source>
</reference>
<dbReference type="EMBL" id="JAAQYH010000009">
    <property type="protein sequence ID" value="NNA74767.1"/>
    <property type="molecule type" value="Genomic_DNA"/>
</dbReference>
<evidence type="ECO:0000313" key="4">
    <source>
        <dbReference type="Proteomes" id="UP000535954"/>
    </source>
</evidence>
<comment type="caution">
    <text evidence="2">The sequence shown here is derived from an EMBL/GenBank/DDBJ whole genome shotgun (WGS) entry which is preliminary data.</text>
</comment>
<feature type="region of interest" description="Disordered" evidence="1">
    <location>
        <begin position="948"/>
        <end position="980"/>
    </location>
</feature>
<sequence>MGHEDTQPYSPSNARGLPRLRRSTELENPATGDASLIAGQPLSYWQELTGNIQNNYRLVGALQQIHDALVKESNLDITTLLETKKFSVHEYSAFARAYGIEAGDEDSVAWFLRENQLLIPKNIGQLANLIAVLKEPLPEPAEHGNHWGLLSESATLDSEQRKKVSEITQAEMARLSPGKGIFSAFYEQHGASLQGKSAAQVLDSMMGSTQITGLGQTLKTALTVDDASLSTDPSNWAMAAMVLELDPLAGNQRGVVAGYDLYQAANRDVHPSVVVSRLEQHLVEQGKVPAEMAAAAARLLLAGSEPSFIVKGLPDNLTLKSTTFARLSAVVQAQEFWAPGIATHTDFKTFMRLAEHSPVTDTQAAIEAKAQTHALIQWAIAQDKMVQKTDDAYTPEDVAAVYEAFNAQLNALKKAHDQLAATMPTRRDIANKNLTAAYGAGYSFNVRNIKIANIDASESKEHSLEEIYMAGKMNRIPRGERYDFQLGNRFPRVKPLPDVNQQFKSEFDSYFKNMKEGLTTTVKHQLSQLPLEDRQTIASGKVEFFSLRKSSTAEAQGTESADEARAAKARYGLLMRVQTKIDKNGSDQDPKNIRHVYYEVFPLQGVIRRREDLPRHLPNPPPRVANAETYETTQAKGIGIWVDYAAYENGTQARPEQYSDGLLTAPISAPNMPEPRAGQHADAVTDLNPRFDRIAEVVAGHLLHDREAMEAGAKGVTEVEKEEAGIKAGHDFVTGLIPFKNAIENAVKGNTGAAILDFALDIFGFIVPFAKGVGQAGRALSKLSEKLGTRAFKASDSVVRSLAGGLNPADGLGDLVEGLAKGGKSLLKSSYRELQQILHKQSSKVGNPTQVTNAASNGAGTGRQLPDYSEHALPDGFLEGRTIRGDGTYQVGEEFYVRFTDGTGKDRTFQVERHYKGAGKPVRVIDPNSQKQVMMLVPTGNGEWRLAGNAGGGKKTANAESVRLAPQQKPGRKGNPPSPAVVPPGQVLANHHNWQSVLDSGFHNGQPVYIHYTSKEGAEAIARAQGINDLTRNETRAGSKGGVYVNPPGQQLNSENVETLLFLGNERYAGRGEYKVIFSTDQVPRELGPVTAGSSIIELKMDKEIKLTPSNFLYLGPNKFPDYFG</sequence>
<organism evidence="2 4">
    <name type="scientific">Pseudomonas lactis</name>
    <dbReference type="NCBI Taxonomy" id="1615674"/>
    <lineage>
        <taxon>Bacteria</taxon>
        <taxon>Pseudomonadati</taxon>
        <taxon>Pseudomonadota</taxon>
        <taxon>Gammaproteobacteria</taxon>
        <taxon>Pseudomonadales</taxon>
        <taxon>Pseudomonadaceae</taxon>
        <taxon>Pseudomonas</taxon>
    </lineage>
</organism>
<accession>A0A7Y1M4A4</accession>
<evidence type="ECO:0000256" key="1">
    <source>
        <dbReference type="SAM" id="MobiDB-lite"/>
    </source>
</evidence>
<evidence type="ECO:0000313" key="3">
    <source>
        <dbReference type="EMBL" id="NNA80511.1"/>
    </source>
</evidence>
<dbReference type="EMBL" id="JAAQYI010000009">
    <property type="protein sequence ID" value="NNA80511.1"/>
    <property type="molecule type" value="Genomic_DNA"/>
</dbReference>
<name>A0A7Y1M4A4_9PSED</name>
<protein>
    <submittedName>
        <fullName evidence="2">Uncharacterized protein</fullName>
    </submittedName>
</protein>
<dbReference type="Proteomes" id="UP000586252">
    <property type="component" value="Unassembled WGS sequence"/>
</dbReference>
<dbReference type="Proteomes" id="UP000535954">
    <property type="component" value="Unassembled WGS sequence"/>
</dbReference>
<proteinExistence type="predicted"/>
<feature type="region of interest" description="Disordered" evidence="1">
    <location>
        <begin position="1"/>
        <end position="20"/>
    </location>
</feature>
<evidence type="ECO:0000313" key="2">
    <source>
        <dbReference type="EMBL" id="NNA74767.1"/>
    </source>
</evidence>